<reference evidence="1 2" key="1">
    <citation type="journal article" date="2018" name="Front. Microbiol.">
        <title>Hydrolytic Capabilities as a Key to Environmental Success: Chitinolytic and Cellulolytic Acidobacteria From Acidic Sub-arctic Soils and Boreal Peatlands.</title>
        <authorList>
            <person name="Belova S.E."/>
            <person name="Ravin N.V."/>
            <person name="Pankratov T.A."/>
            <person name="Rakitin A.L."/>
            <person name="Ivanova A.A."/>
            <person name="Beletsky A.V."/>
            <person name="Mardanov A.V."/>
            <person name="Sinninghe Damste J.S."/>
            <person name="Dedysh S.N."/>
        </authorList>
    </citation>
    <scope>NUCLEOTIDE SEQUENCE [LARGE SCALE GENOMIC DNA]</scope>
    <source>
        <strain evidence="1 2">SBC82</strain>
    </source>
</reference>
<evidence type="ECO:0000313" key="1">
    <source>
        <dbReference type="EMBL" id="AXC13562.1"/>
    </source>
</evidence>
<gene>
    <name evidence="1" type="ORF">ACPOL_4287</name>
</gene>
<organism evidence="1 2">
    <name type="scientific">Acidisarcina polymorpha</name>
    <dbReference type="NCBI Taxonomy" id="2211140"/>
    <lineage>
        <taxon>Bacteria</taxon>
        <taxon>Pseudomonadati</taxon>
        <taxon>Acidobacteriota</taxon>
        <taxon>Terriglobia</taxon>
        <taxon>Terriglobales</taxon>
        <taxon>Acidobacteriaceae</taxon>
        <taxon>Acidisarcina</taxon>
    </lineage>
</organism>
<dbReference type="Proteomes" id="UP000253606">
    <property type="component" value="Chromosome"/>
</dbReference>
<name>A0A2Z5G366_9BACT</name>
<dbReference type="EMBL" id="CP030840">
    <property type="protein sequence ID" value="AXC13562.1"/>
    <property type="molecule type" value="Genomic_DNA"/>
</dbReference>
<evidence type="ECO:0000313" key="2">
    <source>
        <dbReference type="Proteomes" id="UP000253606"/>
    </source>
</evidence>
<keyword evidence="2" id="KW-1185">Reference proteome</keyword>
<protein>
    <submittedName>
        <fullName evidence="1">Uncharacterized protein</fullName>
    </submittedName>
</protein>
<dbReference type="KEGG" id="abas:ACPOL_4287"/>
<sequence length="42" mass="4696">MYGINVSLHHAPHFTRGLPATHIEGGNNFADLVQRWPQGLSR</sequence>
<accession>A0A2Z5G366</accession>
<dbReference type="AlphaFoldDB" id="A0A2Z5G366"/>
<proteinExistence type="predicted"/>